<evidence type="ECO:0000256" key="5">
    <source>
        <dbReference type="ARBA" id="ARBA00022519"/>
    </source>
</evidence>
<dbReference type="InterPro" id="IPR045584">
    <property type="entry name" value="Pilin-like"/>
</dbReference>
<dbReference type="Gene3D" id="3.55.40.10">
    <property type="entry name" value="minor pseudopilin epsh domain"/>
    <property type="match status" value="1"/>
</dbReference>
<feature type="domain" description="General secretion pathway GspH" evidence="12">
    <location>
        <begin position="63"/>
        <end position="188"/>
    </location>
</feature>
<reference evidence="13 14" key="1">
    <citation type="submission" date="2016-12" db="EMBL/GenBank/DDBJ databases">
        <authorList>
            <person name="Song W.-J."/>
            <person name="Kurnit D.M."/>
        </authorList>
    </citation>
    <scope>NUCLEOTIDE SEQUENCE [LARGE SCALE GENOMIC DNA]</scope>
    <source>
        <strain evidence="13 14">IMCC3135</strain>
    </source>
</reference>
<dbReference type="InterPro" id="IPR022346">
    <property type="entry name" value="T2SS_GspH"/>
</dbReference>
<dbReference type="EMBL" id="CP018632">
    <property type="protein sequence ID" value="ASJ76559.1"/>
    <property type="molecule type" value="Genomic_DNA"/>
</dbReference>
<evidence type="ECO:0000256" key="2">
    <source>
        <dbReference type="ARBA" id="ARBA00021549"/>
    </source>
</evidence>
<feature type="transmembrane region" description="Helical" evidence="11">
    <location>
        <begin position="27"/>
        <end position="47"/>
    </location>
</feature>
<comment type="similarity">
    <text evidence="9">Belongs to the GSP H family.</text>
</comment>
<dbReference type="SUPFAM" id="SSF54523">
    <property type="entry name" value="Pili subunits"/>
    <property type="match status" value="1"/>
</dbReference>
<evidence type="ECO:0000259" key="12">
    <source>
        <dbReference type="Pfam" id="PF12019"/>
    </source>
</evidence>
<name>A0A2Z2NZ21_9GAMM</name>
<dbReference type="AlphaFoldDB" id="A0A2Z2NZ21"/>
<comment type="subcellular location">
    <subcellularLocation>
        <location evidence="1">Cell inner membrane</location>
        <topology evidence="1">Single-pass membrane protein</topology>
    </subcellularLocation>
</comment>
<dbReference type="NCBIfam" id="TIGR02532">
    <property type="entry name" value="IV_pilin_GFxxxE"/>
    <property type="match status" value="1"/>
</dbReference>
<keyword evidence="7 11" id="KW-1133">Transmembrane helix</keyword>
<evidence type="ECO:0000256" key="10">
    <source>
        <dbReference type="ARBA" id="ARBA00030775"/>
    </source>
</evidence>
<dbReference type="GO" id="GO:0015627">
    <property type="term" value="C:type II protein secretion system complex"/>
    <property type="evidence" value="ECO:0007669"/>
    <property type="project" value="InterPro"/>
</dbReference>
<evidence type="ECO:0000256" key="9">
    <source>
        <dbReference type="ARBA" id="ARBA00025772"/>
    </source>
</evidence>
<evidence type="ECO:0000256" key="6">
    <source>
        <dbReference type="ARBA" id="ARBA00022692"/>
    </source>
</evidence>
<organism evidence="13 14">
    <name type="scientific">Granulosicoccus antarcticus IMCC3135</name>
    <dbReference type="NCBI Taxonomy" id="1192854"/>
    <lineage>
        <taxon>Bacteria</taxon>
        <taxon>Pseudomonadati</taxon>
        <taxon>Pseudomonadota</taxon>
        <taxon>Gammaproteobacteria</taxon>
        <taxon>Chromatiales</taxon>
        <taxon>Granulosicoccaceae</taxon>
        <taxon>Granulosicoccus</taxon>
    </lineage>
</organism>
<accession>A0A2Z2NZ21</accession>
<evidence type="ECO:0000256" key="4">
    <source>
        <dbReference type="ARBA" id="ARBA00022481"/>
    </source>
</evidence>
<dbReference type="GO" id="GO:0015628">
    <property type="term" value="P:protein secretion by the type II secretion system"/>
    <property type="evidence" value="ECO:0007669"/>
    <property type="project" value="InterPro"/>
</dbReference>
<dbReference type="Pfam" id="PF07963">
    <property type="entry name" value="N_methyl"/>
    <property type="match status" value="1"/>
</dbReference>
<dbReference type="KEGG" id="gai:IMCC3135_32570"/>
<keyword evidence="6 11" id="KW-0812">Transmembrane</keyword>
<keyword evidence="3" id="KW-1003">Cell membrane</keyword>
<gene>
    <name evidence="13" type="ORF">IMCC3135_32570</name>
</gene>
<keyword evidence="8 11" id="KW-0472">Membrane</keyword>
<evidence type="ECO:0000313" key="13">
    <source>
        <dbReference type="EMBL" id="ASJ76559.1"/>
    </source>
</evidence>
<evidence type="ECO:0000313" key="14">
    <source>
        <dbReference type="Proteomes" id="UP000250079"/>
    </source>
</evidence>
<dbReference type="Pfam" id="PF12019">
    <property type="entry name" value="GspH"/>
    <property type="match status" value="1"/>
</dbReference>
<protein>
    <recommendedName>
        <fullName evidence="2">Type II secretion system protein H</fullName>
    </recommendedName>
    <alternativeName>
        <fullName evidence="10">General secretion pathway protein H</fullName>
    </alternativeName>
</protein>
<evidence type="ECO:0000256" key="7">
    <source>
        <dbReference type="ARBA" id="ARBA00022989"/>
    </source>
</evidence>
<dbReference type="InterPro" id="IPR012902">
    <property type="entry name" value="N_methyl_site"/>
</dbReference>
<sequence length="201" mass="21322">MRLELPILHNAEGDHARMFKRQAQSGFTLLELLITLAIAAILLGFAVPSMQSIMGDSEMAATSNEFVYSLQTARSEAIKRAGPVALCPSADSQADAPVCGGDDYGSGWIVFFDANGNGSRQNDEEVILQVAERVSTFSFTADKAFEERVYFGASGTSTNPAGVPLSGVIGIDYADGAEQRTVRVAANGRITTVTPEAVLVK</sequence>
<keyword evidence="14" id="KW-1185">Reference proteome</keyword>
<dbReference type="Proteomes" id="UP000250079">
    <property type="component" value="Chromosome"/>
</dbReference>
<evidence type="ECO:0000256" key="8">
    <source>
        <dbReference type="ARBA" id="ARBA00023136"/>
    </source>
</evidence>
<keyword evidence="4" id="KW-0488">Methylation</keyword>
<dbReference type="PROSITE" id="PS00409">
    <property type="entry name" value="PROKAR_NTER_METHYL"/>
    <property type="match status" value="1"/>
</dbReference>
<proteinExistence type="inferred from homology"/>
<evidence type="ECO:0000256" key="1">
    <source>
        <dbReference type="ARBA" id="ARBA00004377"/>
    </source>
</evidence>
<dbReference type="GO" id="GO:0005886">
    <property type="term" value="C:plasma membrane"/>
    <property type="evidence" value="ECO:0007669"/>
    <property type="project" value="UniProtKB-SubCell"/>
</dbReference>
<keyword evidence="5" id="KW-0997">Cell inner membrane</keyword>
<evidence type="ECO:0000256" key="11">
    <source>
        <dbReference type="SAM" id="Phobius"/>
    </source>
</evidence>
<evidence type="ECO:0000256" key="3">
    <source>
        <dbReference type="ARBA" id="ARBA00022475"/>
    </source>
</evidence>